<proteinExistence type="inferred from homology"/>
<protein>
    <recommendedName>
        <fullName evidence="10">SAGA-associated factor 11</fullName>
    </recommendedName>
</protein>
<keyword evidence="6" id="KW-0805">Transcription regulation</keyword>
<evidence type="ECO:0000256" key="1">
    <source>
        <dbReference type="ARBA" id="ARBA00004123"/>
    </source>
</evidence>
<sequence>MSSPTIASLSSEILLEMLNSITHEVVAEELLKEEHLRSQYGRPLAVTQLPRPTTKQKDKQIKERFIFNKGNSKDIFGNDKVSDNSVYFVCTNCNRNIAGSRFANHINRCLGGRNTKKERISD</sequence>
<keyword evidence="7 10" id="KW-0010">Activator</keyword>
<evidence type="ECO:0000256" key="10">
    <source>
        <dbReference type="RuleBase" id="RU261113"/>
    </source>
</evidence>
<dbReference type="GO" id="GO:0005634">
    <property type="term" value="C:nucleus"/>
    <property type="evidence" value="ECO:0007669"/>
    <property type="project" value="UniProtKB-SubCell"/>
</dbReference>
<evidence type="ECO:0000313" key="11">
    <source>
        <dbReference type="EMBL" id="GMM33022.1"/>
    </source>
</evidence>
<dbReference type="InterPro" id="IPR013246">
    <property type="entry name" value="SAGA_su_Sgf11"/>
</dbReference>
<comment type="subunit">
    <text evidence="10">Component of the 1.8 MDa SAGA transcription coactivator-HAT complex. SAGA is built of 5 distinct domains with specialized functions. Within the SAGA complex, SUS1, SGF11, SGF73 and UBP8 form an additional subcomplex of SAGA called the DUB module (deubiquitination module). Interacts directly with SGF73, SUS1 and UBP8.</text>
</comment>
<organism evidence="11 12">
    <name type="scientific">Saccharomycopsis crataegensis</name>
    <dbReference type="NCBI Taxonomy" id="43959"/>
    <lineage>
        <taxon>Eukaryota</taxon>
        <taxon>Fungi</taxon>
        <taxon>Dikarya</taxon>
        <taxon>Ascomycota</taxon>
        <taxon>Saccharomycotina</taxon>
        <taxon>Saccharomycetes</taxon>
        <taxon>Saccharomycopsidaceae</taxon>
        <taxon>Saccharomycopsis</taxon>
    </lineage>
</organism>
<comment type="function">
    <text evidence="10">Functions as component of the transcription regulatory histone acetylation (HAT) complex SAGA. At the promoters, SAGA is required for recruitment of the basal transcription machinery. It influences RNA polymerase II transcriptional activity through different activities such as TBP interaction and promoter selectivity, interaction with transcription activators, and chromatin modification through histone acetylation and deubiquitination. SAGA acetylates nucleosomal histone H3 to some extent (to form H3K9ac, H3K14ac, H3K18ac and H3K23ac). SAGA interacts with DNA via upstream activating sequences (UASs). Involved in transcriptional regulation of a subset of SAGA-regulated genes. Within the SAGA complex, participates in a subcomplex, that specifically deubiquitinates histones H2B.</text>
</comment>
<gene>
    <name evidence="11" type="ORF">DASC09_003470</name>
</gene>
<name>A0AAV5QED8_9ASCO</name>
<evidence type="ECO:0000256" key="6">
    <source>
        <dbReference type="ARBA" id="ARBA00023015"/>
    </source>
</evidence>
<keyword evidence="8" id="KW-0804">Transcription</keyword>
<keyword evidence="12" id="KW-1185">Reference proteome</keyword>
<dbReference type="GeneID" id="90071001"/>
<reference evidence="11 12" key="1">
    <citation type="journal article" date="2023" name="Elife">
        <title>Identification of key yeast species and microbe-microbe interactions impacting larval growth of Drosophila in the wild.</title>
        <authorList>
            <person name="Mure A."/>
            <person name="Sugiura Y."/>
            <person name="Maeda R."/>
            <person name="Honda K."/>
            <person name="Sakurai N."/>
            <person name="Takahashi Y."/>
            <person name="Watada M."/>
            <person name="Katoh T."/>
            <person name="Gotoh A."/>
            <person name="Gotoh Y."/>
            <person name="Taniguchi I."/>
            <person name="Nakamura K."/>
            <person name="Hayashi T."/>
            <person name="Katayama T."/>
            <person name="Uemura T."/>
            <person name="Hattori Y."/>
        </authorList>
    </citation>
    <scope>NUCLEOTIDE SEQUENCE [LARGE SCALE GENOMIC DNA]</scope>
    <source>
        <strain evidence="11 12">SC-9</strain>
    </source>
</reference>
<dbReference type="Pfam" id="PF08209">
    <property type="entry name" value="Sgf11"/>
    <property type="match status" value="1"/>
</dbReference>
<keyword evidence="4" id="KW-0862">Zinc</keyword>
<dbReference type="AlphaFoldDB" id="A0AAV5QED8"/>
<evidence type="ECO:0000256" key="7">
    <source>
        <dbReference type="ARBA" id="ARBA00023159"/>
    </source>
</evidence>
<comment type="caution">
    <text evidence="11">The sequence shown here is derived from an EMBL/GenBank/DDBJ whole genome shotgun (WGS) entry which is preliminary data.</text>
</comment>
<dbReference type="EMBL" id="BTFZ01000001">
    <property type="protein sequence ID" value="GMM33022.1"/>
    <property type="molecule type" value="Genomic_DNA"/>
</dbReference>
<dbReference type="GO" id="GO:0070461">
    <property type="term" value="C:SAGA-type complex"/>
    <property type="evidence" value="ECO:0007669"/>
    <property type="project" value="UniProtKB-ARBA"/>
</dbReference>
<keyword evidence="3" id="KW-0863">Zinc-finger</keyword>
<dbReference type="GO" id="GO:0008270">
    <property type="term" value="F:zinc ion binding"/>
    <property type="evidence" value="ECO:0007669"/>
    <property type="project" value="UniProtKB-KW"/>
</dbReference>
<keyword evidence="5" id="KW-0156">Chromatin regulator</keyword>
<comment type="subcellular location">
    <subcellularLocation>
        <location evidence="1 10">Nucleus</location>
    </subcellularLocation>
</comment>
<evidence type="ECO:0000256" key="9">
    <source>
        <dbReference type="ARBA" id="ARBA00023242"/>
    </source>
</evidence>
<dbReference type="RefSeq" id="XP_064850022.1">
    <property type="nucleotide sequence ID" value="XM_064993950.1"/>
</dbReference>
<keyword evidence="9" id="KW-0539">Nucleus</keyword>
<evidence type="ECO:0000256" key="4">
    <source>
        <dbReference type="ARBA" id="ARBA00022833"/>
    </source>
</evidence>
<keyword evidence="2" id="KW-0479">Metal-binding</keyword>
<evidence type="ECO:0000256" key="8">
    <source>
        <dbReference type="ARBA" id="ARBA00023163"/>
    </source>
</evidence>
<evidence type="ECO:0000256" key="5">
    <source>
        <dbReference type="ARBA" id="ARBA00022853"/>
    </source>
</evidence>
<evidence type="ECO:0000256" key="3">
    <source>
        <dbReference type="ARBA" id="ARBA00022771"/>
    </source>
</evidence>
<dbReference type="GO" id="GO:0006325">
    <property type="term" value="P:chromatin organization"/>
    <property type="evidence" value="ECO:0007669"/>
    <property type="project" value="UniProtKB-KW"/>
</dbReference>
<comment type="similarity">
    <text evidence="10">Belongs to the SGF11 family.</text>
</comment>
<accession>A0AAV5QED8</accession>
<evidence type="ECO:0000313" key="12">
    <source>
        <dbReference type="Proteomes" id="UP001360560"/>
    </source>
</evidence>
<dbReference type="Gene3D" id="3.30.160.60">
    <property type="entry name" value="Classic Zinc Finger"/>
    <property type="match status" value="1"/>
</dbReference>
<evidence type="ECO:0000256" key="2">
    <source>
        <dbReference type="ARBA" id="ARBA00022723"/>
    </source>
</evidence>
<dbReference type="Proteomes" id="UP001360560">
    <property type="component" value="Unassembled WGS sequence"/>
</dbReference>